<comment type="caution">
    <text evidence="3">The sequence shown here is derived from an EMBL/GenBank/DDBJ whole genome shotgun (WGS) entry which is preliminary data.</text>
</comment>
<proteinExistence type="predicted"/>
<name>A0ABR4IHK1_9EURO</name>
<sequence length="197" mass="22041">MRPYGVTILLTVFTLVASAHVIPKDPPRPDGNPRLASREVQPYPGGAPITRKGTTVEEVHAKLLEMNPNYDDNDWRDTDTPPEQPEPLVKRVKHDIVCKTPKGNAHKDSIWQGIEYLRGVGEKPHLPAKTCERVSCSYNSAIIWCNDASTFRVLPSWDNIADGASVIIKECATGYKDVMGILDHNDHWRVFVEKADC</sequence>
<keyword evidence="4" id="KW-1185">Reference proteome</keyword>
<organism evidence="3 4">
    <name type="scientific">Aspergillus cavernicola</name>
    <dbReference type="NCBI Taxonomy" id="176166"/>
    <lineage>
        <taxon>Eukaryota</taxon>
        <taxon>Fungi</taxon>
        <taxon>Dikarya</taxon>
        <taxon>Ascomycota</taxon>
        <taxon>Pezizomycotina</taxon>
        <taxon>Eurotiomycetes</taxon>
        <taxon>Eurotiomycetidae</taxon>
        <taxon>Eurotiales</taxon>
        <taxon>Aspergillaceae</taxon>
        <taxon>Aspergillus</taxon>
        <taxon>Aspergillus subgen. Nidulantes</taxon>
    </lineage>
</organism>
<evidence type="ECO:0000313" key="3">
    <source>
        <dbReference type="EMBL" id="KAL2827236.1"/>
    </source>
</evidence>
<evidence type="ECO:0000256" key="2">
    <source>
        <dbReference type="SAM" id="SignalP"/>
    </source>
</evidence>
<keyword evidence="2" id="KW-0732">Signal</keyword>
<evidence type="ECO:0000313" key="4">
    <source>
        <dbReference type="Proteomes" id="UP001610335"/>
    </source>
</evidence>
<evidence type="ECO:0008006" key="5">
    <source>
        <dbReference type="Google" id="ProtNLM"/>
    </source>
</evidence>
<dbReference type="Proteomes" id="UP001610335">
    <property type="component" value="Unassembled WGS sequence"/>
</dbReference>
<accession>A0ABR4IHK1</accession>
<dbReference type="PANTHER" id="PTHR35605:SF1">
    <property type="entry name" value="ECP2 EFFECTOR PROTEIN DOMAIN-CONTAINING PROTEIN-RELATED"/>
    <property type="match status" value="1"/>
</dbReference>
<protein>
    <recommendedName>
        <fullName evidence="5">Secreted protein</fullName>
    </recommendedName>
</protein>
<reference evidence="3 4" key="1">
    <citation type="submission" date="2024-07" db="EMBL/GenBank/DDBJ databases">
        <title>Section-level genome sequencing and comparative genomics of Aspergillus sections Usti and Cavernicolus.</title>
        <authorList>
            <consortium name="Lawrence Berkeley National Laboratory"/>
            <person name="Nybo J.L."/>
            <person name="Vesth T.C."/>
            <person name="Theobald S."/>
            <person name="Frisvad J.C."/>
            <person name="Larsen T.O."/>
            <person name="Kjaerboelling I."/>
            <person name="Rothschild-Mancinelli K."/>
            <person name="Lyhne E.K."/>
            <person name="Kogle M.E."/>
            <person name="Barry K."/>
            <person name="Clum A."/>
            <person name="Na H."/>
            <person name="Ledsgaard L."/>
            <person name="Lin J."/>
            <person name="Lipzen A."/>
            <person name="Kuo A."/>
            <person name="Riley R."/>
            <person name="Mondo S."/>
            <person name="LaButti K."/>
            <person name="Haridas S."/>
            <person name="Pangalinan J."/>
            <person name="Salamov A.A."/>
            <person name="Simmons B.A."/>
            <person name="Magnuson J.K."/>
            <person name="Chen J."/>
            <person name="Drula E."/>
            <person name="Henrissat B."/>
            <person name="Wiebenga A."/>
            <person name="Lubbers R.J."/>
            <person name="Gomes A.C."/>
            <person name="Makela M.R."/>
            <person name="Stajich J."/>
            <person name="Grigoriev I.V."/>
            <person name="Mortensen U.H."/>
            <person name="De vries R.P."/>
            <person name="Baker S.E."/>
            <person name="Andersen M.R."/>
        </authorList>
    </citation>
    <scope>NUCLEOTIDE SEQUENCE [LARGE SCALE GENOMIC DNA]</scope>
    <source>
        <strain evidence="3 4">CBS 600.67</strain>
    </source>
</reference>
<gene>
    <name evidence="3" type="ORF">BDW59DRAFT_160524</name>
</gene>
<feature type="chain" id="PRO_5045988639" description="Secreted protein" evidence="2">
    <location>
        <begin position="19"/>
        <end position="197"/>
    </location>
</feature>
<dbReference type="EMBL" id="JBFXLS010000026">
    <property type="protein sequence ID" value="KAL2827236.1"/>
    <property type="molecule type" value="Genomic_DNA"/>
</dbReference>
<dbReference type="PANTHER" id="PTHR35605">
    <property type="entry name" value="ECP2 EFFECTOR PROTEIN DOMAIN-CONTAINING PROTEIN-RELATED"/>
    <property type="match status" value="1"/>
</dbReference>
<evidence type="ECO:0000256" key="1">
    <source>
        <dbReference type="SAM" id="MobiDB-lite"/>
    </source>
</evidence>
<feature type="region of interest" description="Disordered" evidence="1">
    <location>
        <begin position="21"/>
        <end position="51"/>
    </location>
</feature>
<feature type="signal peptide" evidence="2">
    <location>
        <begin position="1"/>
        <end position="18"/>
    </location>
</feature>